<dbReference type="Gene3D" id="2.120.10.30">
    <property type="entry name" value="TolB, C-terminal domain"/>
    <property type="match status" value="1"/>
</dbReference>
<dbReference type="InterPro" id="IPR005511">
    <property type="entry name" value="SMP-30"/>
</dbReference>
<evidence type="ECO:0000256" key="2">
    <source>
        <dbReference type="PIRSR" id="PIRSR605511-1"/>
    </source>
</evidence>
<feature type="binding site" evidence="3">
    <location>
        <position position="199"/>
    </location>
    <ligand>
        <name>a divalent metal cation</name>
        <dbReference type="ChEBI" id="CHEBI:60240"/>
    </ligand>
</feature>
<feature type="domain" description="SMP-30/Gluconolactonase/LRE-like region" evidence="4">
    <location>
        <begin position="15"/>
        <end position="257"/>
    </location>
</feature>
<feature type="binding site" evidence="3">
    <location>
        <position position="17"/>
    </location>
    <ligand>
        <name>a divalent metal cation</name>
        <dbReference type="ChEBI" id="CHEBI:60240"/>
    </ligand>
</feature>
<organism evidence="5 6">
    <name type="scientific">Novosphingobium aerophilum</name>
    <dbReference type="NCBI Taxonomy" id="2839843"/>
    <lineage>
        <taxon>Bacteria</taxon>
        <taxon>Pseudomonadati</taxon>
        <taxon>Pseudomonadota</taxon>
        <taxon>Alphaproteobacteria</taxon>
        <taxon>Sphingomonadales</taxon>
        <taxon>Sphingomonadaceae</taxon>
        <taxon>Novosphingobium</taxon>
    </lineage>
</organism>
<dbReference type="EMBL" id="JACLAU010000006">
    <property type="protein sequence ID" value="MBC2651323.1"/>
    <property type="molecule type" value="Genomic_DNA"/>
</dbReference>
<proteinExistence type="inferred from homology"/>
<keyword evidence="6" id="KW-1185">Reference proteome</keyword>
<feature type="active site" description="Proton donor/acceptor" evidence="2">
    <location>
        <position position="199"/>
    </location>
</feature>
<accession>A0A7X1F6M5</accession>
<reference evidence="5 6" key="1">
    <citation type="submission" date="2020-08" db="EMBL/GenBank/DDBJ databases">
        <title>The genome sequence of Novosphingobium flavum 4Y4.</title>
        <authorList>
            <person name="Liu Y."/>
        </authorList>
    </citation>
    <scope>NUCLEOTIDE SEQUENCE [LARGE SCALE GENOMIC DNA]</scope>
    <source>
        <strain evidence="5 6">4Y4</strain>
    </source>
</reference>
<evidence type="ECO:0000259" key="4">
    <source>
        <dbReference type="Pfam" id="PF08450"/>
    </source>
</evidence>
<dbReference type="PANTHER" id="PTHR10907:SF47">
    <property type="entry name" value="REGUCALCIN"/>
    <property type="match status" value="1"/>
</dbReference>
<comment type="similarity">
    <text evidence="1">Belongs to the SMP-30/CGR1 family.</text>
</comment>
<dbReference type="GO" id="GO:0004341">
    <property type="term" value="F:gluconolactonase activity"/>
    <property type="evidence" value="ECO:0007669"/>
    <property type="project" value="TreeGrafter"/>
</dbReference>
<comment type="cofactor">
    <cofactor evidence="3">
        <name>Zn(2+)</name>
        <dbReference type="ChEBI" id="CHEBI:29105"/>
    </cofactor>
    <text evidence="3">Binds 1 divalent metal cation per subunit.</text>
</comment>
<dbReference type="InterPro" id="IPR013658">
    <property type="entry name" value="SGL"/>
</dbReference>
<dbReference type="SUPFAM" id="SSF63829">
    <property type="entry name" value="Calcium-dependent phosphotriesterase"/>
    <property type="match status" value="1"/>
</dbReference>
<evidence type="ECO:0000256" key="1">
    <source>
        <dbReference type="ARBA" id="ARBA00008853"/>
    </source>
</evidence>
<dbReference type="AlphaFoldDB" id="A0A7X1F6M5"/>
<evidence type="ECO:0000313" key="6">
    <source>
        <dbReference type="Proteomes" id="UP000520156"/>
    </source>
</evidence>
<gene>
    <name evidence="5" type="ORF">H7F49_06375</name>
</gene>
<dbReference type="InterPro" id="IPR011042">
    <property type="entry name" value="6-blade_b-propeller_TolB-like"/>
</dbReference>
<feature type="binding site" evidence="3">
    <location>
        <position position="103"/>
    </location>
    <ligand>
        <name>substrate</name>
    </ligand>
</feature>
<dbReference type="GO" id="GO:0019853">
    <property type="term" value="P:L-ascorbic acid biosynthetic process"/>
    <property type="evidence" value="ECO:0007669"/>
    <property type="project" value="TreeGrafter"/>
</dbReference>
<name>A0A7X1F6M5_9SPHN</name>
<evidence type="ECO:0000256" key="3">
    <source>
        <dbReference type="PIRSR" id="PIRSR605511-2"/>
    </source>
</evidence>
<protein>
    <submittedName>
        <fullName evidence="5">SMP-30/gluconolactonase/LRE family protein</fullName>
    </submittedName>
</protein>
<keyword evidence="3" id="KW-0862">Zinc</keyword>
<dbReference type="Proteomes" id="UP000520156">
    <property type="component" value="Unassembled WGS sequence"/>
</dbReference>
<comment type="caution">
    <text evidence="5">The sequence shown here is derived from an EMBL/GenBank/DDBJ whole genome shotgun (WGS) entry which is preliminary data.</text>
</comment>
<sequence length="286" mass="30748">MEGIRTISQTGRHALGEGLLWSVREQALYWTDILSHRVHRLAADGRTHTVWQLDDHVGWIIERERGGFVAGIGRRFCALTLADDGTWSAEVLAAPEDGAEGNRFNDAKADRFGAIWAGSMDIGCTRPSGSFYRLDPQGTVQRIASGFTIPNGPAIGPDVLFHTDTARRTIFRHMLHDDGHAGPAEPYIVFADPAWGVPDGMCLDAEGGLWVACWDGGAVRRFTPDGTLDRTIALPGTQITNVCFGGPGLDRLFITSAADGSANPVDGALFTLVPGPRGLPANRYAG</sequence>
<dbReference type="PANTHER" id="PTHR10907">
    <property type="entry name" value="REGUCALCIN"/>
    <property type="match status" value="1"/>
</dbReference>
<feature type="binding site" evidence="3">
    <location>
        <position position="105"/>
    </location>
    <ligand>
        <name>substrate</name>
    </ligand>
</feature>
<dbReference type="GO" id="GO:0005509">
    <property type="term" value="F:calcium ion binding"/>
    <property type="evidence" value="ECO:0007669"/>
    <property type="project" value="TreeGrafter"/>
</dbReference>
<dbReference type="RefSeq" id="WP_185682742.1">
    <property type="nucleotide sequence ID" value="NZ_JACLAU010000006.1"/>
</dbReference>
<feature type="binding site" evidence="3">
    <location>
        <position position="151"/>
    </location>
    <ligand>
        <name>a divalent metal cation</name>
        <dbReference type="ChEBI" id="CHEBI:60240"/>
    </ligand>
</feature>
<dbReference type="Pfam" id="PF08450">
    <property type="entry name" value="SGL"/>
    <property type="match status" value="1"/>
</dbReference>
<evidence type="ECO:0000313" key="5">
    <source>
        <dbReference type="EMBL" id="MBC2651323.1"/>
    </source>
</evidence>
<keyword evidence="3" id="KW-0479">Metal-binding</keyword>
<dbReference type="PRINTS" id="PR01790">
    <property type="entry name" value="SMP30FAMILY"/>
</dbReference>